<reference evidence="2 3" key="2">
    <citation type="journal article" date="2015" name="Stand. Genomic Sci.">
        <title>The complete genome sequence of the rumen methanogen Methanosarcina barkeri CM1.</title>
        <authorList>
            <person name="Lambie S.C."/>
            <person name="Kelly W.J."/>
            <person name="Leahy S.C."/>
            <person name="Li D."/>
            <person name="Reilly K."/>
            <person name="McAllister T.A."/>
            <person name="Valle E.R."/>
            <person name="Attwood G.T."/>
            <person name="Altermann E."/>
        </authorList>
    </citation>
    <scope>NUCLEOTIDE SEQUENCE [LARGE SCALE GENOMIC DNA]</scope>
    <source>
        <strain evidence="2 3">CM1</strain>
    </source>
</reference>
<protein>
    <submittedName>
        <fullName evidence="2">Uncharacterized protein</fullName>
    </submittedName>
</protein>
<dbReference type="Proteomes" id="UP000035331">
    <property type="component" value="Chromosome"/>
</dbReference>
<name>A0A0G3CJD9_METBA</name>
<evidence type="ECO:0000313" key="3">
    <source>
        <dbReference type="Proteomes" id="UP000035331"/>
    </source>
</evidence>
<feature type="transmembrane region" description="Helical" evidence="1">
    <location>
        <begin position="12"/>
        <end position="33"/>
    </location>
</feature>
<organism evidence="2 3">
    <name type="scientific">Methanosarcina barkeri CM1</name>
    <dbReference type="NCBI Taxonomy" id="796385"/>
    <lineage>
        <taxon>Archaea</taxon>
        <taxon>Methanobacteriati</taxon>
        <taxon>Methanobacteriota</taxon>
        <taxon>Stenosarchaea group</taxon>
        <taxon>Methanomicrobia</taxon>
        <taxon>Methanosarcinales</taxon>
        <taxon>Methanosarcinaceae</taxon>
        <taxon>Methanosarcina</taxon>
    </lineage>
</organism>
<keyword evidence="1" id="KW-0472">Membrane</keyword>
<evidence type="ECO:0000256" key="1">
    <source>
        <dbReference type="SAM" id="Phobius"/>
    </source>
</evidence>
<evidence type="ECO:0000313" key="2">
    <source>
        <dbReference type="EMBL" id="AKJ40043.1"/>
    </source>
</evidence>
<dbReference type="AlphaFoldDB" id="A0A0G3CJD9"/>
<accession>A0A0G3CJD9</accession>
<proteinExistence type="predicted"/>
<dbReference type="PATRIC" id="fig|796385.3.peg.3731"/>
<sequence>MHMTQSIIFRSLFILMLNNQIFRVIFCIMKLSIQNMMIHVKLFLNILSQIQVTQMYVDVRRCAQTFQTCIDIPDIPDMHRYV</sequence>
<keyword evidence="1" id="KW-0812">Transmembrane</keyword>
<reference evidence="3" key="1">
    <citation type="submission" date="2014-06" db="EMBL/GenBank/DDBJ databases">
        <title>The complete genome sequence of Methanosarcina barkeri CM1.</title>
        <authorList>
            <consortium name="Pastoral Greenhouse Gas Research Consortium"/>
            <person name="Lambie S.C."/>
            <person name="Leahy S.C."/>
            <person name="Kelly W.J."/>
            <person name="Li D."/>
            <person name="Reilly K."/>
            <person name="Attwood G.T."/>
            <person name="Altermann E."/>
        </authorList>
    </citation>
    <scope>NUCLEOTIDE SEQUENCE [LARGE SCALE GENOMIC DNA]</scope>
    <source>
        <strain evidence="3">CM1</strain>
    </source>
</reference>
<dbReference type="EMBL" id="CP008746">
    <property type="protein sequence ID" value="AKJ40043.1"/>
    <property type="molecule type" value="Genomic_DNA"/>
</dbReference>
<keyword evidence="1" id="KW-1133">Transmembrane helix</keyword>
<gene>
    <name evidence="2" type="ORF">MCM1_3051</name>
</gene>